<dbReference type="GO" id="GO:0005576">
    <property type="term" value="C:extracellular region"/>
    <property type="evidence" value="ECO:0007669"/>
    <property type="project" value="InterPro"/>
</dbReference>
<dbReference type="Gene3D" id="2.170.140.10">
    <property type="entry name" value="Chitin binding domain"/>
    <property type="match status" value="1"/>
</dbReference>
<dbReference type="GO" id="GO:0008061">
    <property type="term" value="F:chitin binding"/>
    <property type="evidence" value="ECO:0007669"/>
    <property type="project" value="InterPro"/>
</dbReference>
<dbReference type="SUPFAM" id="SSF57625">
    <property type="entry name" value="Invertebrate chitin-binding proteins"/>
    <property type="match status" value="1"/>
</dbReference>
<accession>A0AA36F798</accession>
<keyword evidence="3" id="KW-1185">Reference proteome</keyword>
<dbReference type="Pfam" id="PF01607">
    <property type="entry name" value="CBM_14"/>
    <property type="match status" value="1"/>
</dbReference>
<dbReference type="PROSITE" id="PS50940">
    <property type="entry name" value="CHIT_BIND_II"/>
    <property type="match status" value="1"/>
</dbReference>
<evidence type="ECO:0000313" key="2">
    <source>
        <dbReference type="EMBL" id="CAI9724748.1"/>
    </source>
</evidence>
<proteinExistence type="predicted"/>
<sequence length="145" mass="16446">MASASKVSKLNGEVGDDPLCKNDTGLNYDPQDCGRFIPCFDGASYPSMPCQKDLHFSIEHQRCMEPEENNLEISKPQICYAIMEPSRANEKHVTEHMKNEISTRLFHVLKVYDTGEGERRRRRQRRRCSRWQGDSGCGGGSDGYG</sequence>
<name>A0AA36F798_OCTVU</name>
<evidence type="ECO:0000313" key="3">
    <source>
        <dbReference type="Proteomes" id="UP001162480"/>
    </source>
</evidence>
<reference evidence="2" key="1">
    <citation type="submission" date="2023-08" db="EMBL/GenBank/DDBJ databases">
        <authorList>
            <person name="Alioto T."/>
            <person name="Alioto T."/>
            <person name="Gomez Garrido J."/>
        </authorList>
    </citation>
    <scope>NUCLEOTIDE SEQUENCE</scope>
</reference>
<dbReference type="Proteomes" id="UP001162480">
    <property type="component" value="Chromosome 6"/>
</dbReference>
<dbReference type="EMBL" id="OX597819">
    <property type="protein sequence ID" value="CAI9724748.1"/>
    <property type="molecule type" value="Genomic_DNA"/>
</dbReference>
<feature type="domain" description="Chitin-binding type-2" evidence="1">
    <location>
        <begin position="17"/>
        <end position="81"/>
    </location>
</feature>
<dbReference type="InterPro" id="IPR002557">
    <property type="entry name" value="Chitin-bd_dom"/>
</dbReference>
<evidence type="ECO:0000259" key="1">
    <source>
        <dbReference type="PROSITE" id="PS50940"/>
    </source>
</evidence>
<gene>
    <name evidence="2" type="ORF">OCTVUL_1B021159</name>
</gene>
<dbReference type="AlphaFoldDB" id="A0AA36F798"/>
<protein>
    <submittedName>
        <fullName evidence="2">XP_029638351.1uncharacterized protein LOC115213491</fullName>
    </submittedName>
</protein>
<dbReference type="InterPro" id="IPR036508">
    <property type="entry name" value="Chitin-bd_dom_sf"/>
</dbReference>
<organism evidence="2 3">
    <name type="scientific">Octopus vulgaris</name>
    <name type="common">Common octopus</name>
    <dbReference type="NCBI Taxonomy" id="6645"/>
    <lineage>
        <taxon>Eukaryota</taxon>
        <taxon>Metazoa</taxon>
        <taxon>Spiralia</taxon>
        <taxon>Lophotrochozoa</taxon>
        <taxon>Mollusca</taxon>
        <taxon>Cephalopoda</taxon>
        <taxon>Coleoidea</taxon>
        <taxon>Octopodiformes</taxon>
        <taxon>Octopoda</taxon>
        <taxon>Incirrata</taxon>
        <taxon>Octopodidae</taxon>
        <taxon>Octopus</taxon>
    </lineage>
</organism>